<dbReference type="Gene3D" id="1.20.120.580">
    <property type="entry name" value="bsu32300-like"/>
    <property type="match status" value="1"/>
</dbReference>
<dbReference type="GO" id="GO:0000166">
    <property type="term" value="F:nucleotide binding"/>
    <property type="evidence" value="ECO:0007669"/>
    <property type="project" value="UniProtKB-KW"/>
</dbReference>
<keyword evidence="3" id="KW-0540">Nuclease</keyword>
<sequence>MRDNSEKLRDILEAIERIEKYAVQGREAFEENELIQTWFIQHLQIIGEASRVLSADIREQNPGVPWSQMIGMRNILTHNYFEIDLDVVWLVVERELPNLKPQIEAILQTLS</sequence>
<keyword evidence="8" id="KW-1185">Reference proteome</keyword>
<dbReference type="GO" id="GO:0016740">
    <property type="term" value="F:transferase activity"/>
    <property type="evidence" value="ECO:0007669"/>
    <property type="project" value="UniProtKB-KW"/>
</dbReference>
<dbReference type="GO" id="GO:0016787">
    <property type="term" value="F:hydrolase activity"/>
    <property type="evidence" value="ECO:0007669"/>
    <property type="project" value="UniProtKB-KW"/>
</dbReference>
<dbReference type="Proteomes" id="UP000218287">
    <property type="component" value="Chromosome"/>
</dbReference>
<keyword evidence="1" id="KW-0597">Phosphoprotein</keyword>
<keyword evidence="7" id="KW-0808">Transferase</keyword>
<name>A0A1Z4GA89_9CYAN</name>
<evidence type="ECO:0000256" key="5">
    <source>
        <dbReference type="ARBA" id="ARBA00022801"/>
    </source>
</evidence>
<reference evidence="7 8" key="1">
    <citation type="submission" date="2017-06" db="EMBL/GenBank/DDBJ databases">
        <title>Genome sequencing of cyanobaciteial culture collection at National Institute for Environmental Studies (NIES).</title>
        <authorList>
            <person name="Hirose Y."/>
            <person name="Shimura Y."/>
            <person name="Fujisawa T."/>
            <person name="Nakamura Y."/>
            <person name="Kawachi M."/>
        </authorList>
    </citation>
    <scope>NUCLEOTIDE SEQUENCE [LARGE SCALE GENOMIC DNA]</scope>
    <source>
        <strain evidence="7 8">NIES-21</strain>
    </source>
</reference>
<keyword evidence="2" id="KW-1277">Toxin-antitoxin system</keyword>
<dbReference type="GO" id="GO:0110001">
    <property type="term" value="C:toxin-antitoxin complex"/>
    <property type="evidence" value="ECO:0007669"/>
    <property type="project" value="InterPro"/>
</dbReference>
<dbReference type="InterPro" id="IPR008201">
    <property type="entry name" value="HepT-like"/>
</dbReference>
<dbReference type="GO" id="GO:0004540">
    <property type="term" value="F:RNA nuclease activity"/>
    <property type="evidence" value="ECO:0007669"/>
    <property type="project" value="InterPro"/>
</dbReference>
<protein>
    <submittedName>
        <fullName evidence="7">Nucleotidyltransferase</fullName>
    </submittedName>
</protein>
<proteinExistence type="inferred from homology"/>
<evidence type="ECO:0000313" key="7">
    <source>
        <dbReference type="EMBL" id="BAY14397.1"/>
    </source>
</evidence>
<organism evidence="7 8">
    <name type="scientific">Anabaenopsis circularis NIES-21</name>
    <dbReference type="NCBI Taxonomy" id="1085406"/>
    <lineage>
        <taxon>Bacteria</taxon>
        <taxon>Bacillati</taxon>
        <taxon>Cyanobacteriota</taxon>
        <taxon>Cyanophyceae</taxon>
        <taxon>Nostocales</taxon>
        <taxon>Nodulariaceae</taxon>
        <taxon>Anabaenopsis</taxon>
    </lineage>
</organism>
<dbReference type="OrthoDB" id="9810538at2"/>
<dbReference type="InterPro" id="IPR037038">
    <property type="entry name" value="HepT-like_sf"/>
</dbReference>
<evidence type="ECO:0000256" key="2">
    <source>
        <dbReference type="ARBA" id="ARBA00022649"/>
    </source>
</evidence>
<dbReference type="AlphaFoldDB" id="A0A1Z4GA89"/>
<dbReference type="Pfam" id="PF01934">
    <property type="entry name" value="HepT-like"/>
    <property type="match status" value="1"/>
</dbReference>
<accession>A0A1Z4GA89</accession>
<evidence type="ECO:0000256" key="4">
    <source>
        <dbReference type="ARBA" id="ARBA00022741"/>
    </source>
</evidence>
<gene>
    <name evidence="7" type="ORF">NIES21_01540</name>
</gene>
<dbReference type="InterPro" id="IPR051813">
    <property type="entry name" value="HepT_RNase_toxin"/>
</dbReference>
<dbReference type="PANTHER" id="PTHR34139">
    <property type="entry name" value="UPF0331 PROTEIN MJ0127"/>
    <property type="match status" value="1"/>
</dbReference>
<comment type="similarity">
    <text evidence="6">Belongs to the HepT RNase toxin family.</text>
</comment>
<keyword evidence="5" id="KW-0378">Hydrolase</keyword>
<keyword evidence="4" id="KW-0547">Nucleotide-binding</keyword>
<evidence type="ECO:0000256" key="6">
    <source>
        <dbReference type="ARBA" id="ARBA00024207"/>
    </source>
</evidence>
<evidence type="ECO:0000313" key="8">
    <source>
        <dbReference type="Proteomes" id="UP000218287"/>
    </source>
</evidence>
<dbReference type="PANTHER" id="PTHR34139:SF1">
    <property type="entry name" value="RNASE MJ1380-RELATED"/>
    <property type="match status" value="1"/>
</dbReference>
<dbReference type="EMBL" id="AP018174">
    <property type="protein sequence ID" value="BAY14397.1"/>
    <property type="molecule type" value="Genomic_DNA"/>
</dbReference>
<evidence type="ECO:0000256" key="3">
    <source>
        <dbReference type="ARBA" id="ARBA00022722"/>
    </source>
</evidence>
<evidence type="ECO:0000256" key="1">
    <source>
        <dbReference type="ARBA" id="ARBA00022553"/>
    </source>
</evidence>